<gene>
    <name evidence="1" type="ORF">UT72_C0005G0015</name>
</gene>
<evidence type="ECO:0000313" key="1">
    <source>
        <dbReference type="EMBL" id="KKR39599.1"/>
    </source>
</evidence>
<name>A0A0G0QGY5_9BACT</name>
<accession>A0A0G0QGY5</accession>
<dbReference type="AlphaFoldDB" id="A0A0G0QGY5"/>
<sequence>MGKFDKQSLRLRLKQSLVICGPNGKIQLAAFIAGSSNGRTQAFGAWYLGSNPSPAADSTRRTRSRLSAQLLMKWSR</sequence>
<organism evidence="1 2">
    <name type="scientific">Candidatus Woesebacteria bacterium GW2011_GWB1_40_101</name>
    <dbReference type="NCBI Taxonomy" id="1618575"/>
    <lineage>
        <taxon>Bacteria</taxon>
        <taxon>Candidatus Woeseibacteriota</taxon>
    </lineage>
</organism>
<proteinExistence type="predicted"/>
<dbReference type="EMBL" id="LBXW01000005">
    <property type="protein sequence ID" value="KKR39599.1"/>
    <property type="molecule type" value="Genomic_DNA"/>
</dbReference>
<reference evidence="1 2" key="1">
    <citation type="journal article" date="2015" name="Nature">
        <title>rRNA introns, odd ribosomes, and small enigmatic genomes across a large radiation of phyla.</title>
        <authorList>
            <person name="Brown C.T."/>
            <person name="Hug L.A."/>
            <person name="Thomas B.C."/>
            <person name="Sharon I."/>
            <person name="Castelle C.J."/>
            <person name="Singh A."/>
            <person name="Wilkins M.J."/>
            <person name="Williams K.H."/>
            <person name="Banfield J.F."/>
        </authorList>
    </citation>
    <scope>NUCLEOTIDE SEQUENCE [LARGE SCALE GENOMIC DNA]</scope>
</reference>
<evidence type="ECO:0000313" key="2">
    <source>
        <dbReference type="Proteomes" id="UP000034687"/>
    </source>
</evidence>
<comment type="caution">
    <text evidence="1">The sequence shown here is derived from an EMBL/GenBank/DDBJ whole genome shotgun (WGS) entry which is preliminary data.</text>
</comment>
<dbReference type="Proteomes" id="UP000034687">
    <property type="component" value="Unassembled WGS sequence"/>
</dbReference>
<protein>
    <submittedName>
        <fullName evidence="1">Uncharacterized protein</fullName>
    </submittedName>
</protein>